<keyword evidence="1" id="KW-0802">TPR repeat</keyword>
<gene>
    <name evidence="3" type="ORF">G6N74_17855</name>
</gene>
<dbReference type="AlphaFoldDB" id="A0A7C9R9L3"/>
<feature type="repeat" description="TPR" evidence="1">
    <location>
        <begin position="454"/>
        <end position="487"/>
    </location>
</feature>
<dbReference type="Gene3D" id="3.30.70.1230">
    <property type="entry name" value="Nucleotide cyclase"/>
    <property type="match status" value="1"/>
</dbReference>
<dbReference type="GO" id="GO:0006171">
    <property type="term" value="P:cAMP biosynthetic process"/>
    <property type="evidence" value="ECO:0007669"/>
    <property type="project" value="TreeGrafter"/>
</dbReference>
<dbReference type="PANTHER" id="PTHR43081">
    <property type="entry name" value="ADENYLATE CYCLASE, TERMINAL-DIFFERENTIATION SPECIFIC-RELATED"/>
    <property type="match status" value="1"/>
</dbReference>
<protein>
    <submittedName>
        <fullName evidence="3">Adenylate/guanylate cyclase domain-containing protein</fullName>
    </submittedName>
</protein>
<keyword evidence="4" id="KW-1185">Reference proteome</keyword>
<evidence type="ECO:0000256" key="1">
    <source>
        <dbReference type="PROSITE-ProRule" id="PRU00339"/>
    </source>
</evidence>
<feature type="domain" description="Guanylate cyclase" evidence="2">
    <location>
        <begin position="12"/>
        <end position="127"/>
    </location>
</feature>
<dbReference type="InterPro" id="IPR001054">
    <property type="entry name" value="A/G_cyclase"/>
</dbReference>
<evidence type="ECO:0000259" key="2">
    <source>
        <dbReference type="PROSITE" id="PS50125"/>
    </source>
</evidence>
<organism evidence="3 4">
    <name type="scientific">Mesorhizobium zhangyense</name>
    <dbReference type="NCBI Taxonomy" id="1776730"/>
    <lineage>
        <taxon>Bacteria</taxon>
        <taxon>Pseudomonadati</taxon>
        <taxon>Pseudomonadota</taxon>
        <taxon>Alphaproteobacteria</taxon>
        <taxon>Hyphomicrobiales</taxon>
        <taxon>Phyllobacteriaceae</taxon>
        <taxon>Mesorhizobium</taxon>
    </lineage>
</organism>
<dbReference type="Proteomes" id="UP000481252">
    <property type="component" value="Unassembled WGS sequence"/>
</dbReference>
<dbReference type="InterPro" id="IPR019734">
    <property type="entry name" value="TPR_rpt"/>
</dbReference>
<dbReference type="InterPro" id="IPR029787">
    <property type="entry name" value="Nucleotide_cyclase"/>
</dbReference>
<reference evidence="3 4" key="1">
    <citation type="submission" date="2020-02" db="EMBL/GenBank/DDBJ databases">
        <title>Genome sequence of the type strain CGMCC 1.15528 of Mesorhizobium zhangyense.</title>
        <authorList>
            <person name="Gao J."/>
            <person name="Sun J."/>
        </authorList>
    </citation>
    <scope>NUCLEOTIDE SEQUENCE [LARGE SCALE GENOMIC DNA]</scope>
    <source>
        <strain evidence="3 4">CGMCC 1.15528</strain>
    </source>
</reference>
<dbReference type="Gene3D" id="1.25.40.10">
    <property type="entry name" value="Tetratricopeptide repeat domain"/>
    <property type="match status" value="1"/>
</dbReference>
<name>A0A7C9R9L3_9HYPH</name>
<dbReference type="PANTHER" id="PTHR43081:SF19">
    <property type="entry name" value="PH-SENSITIVE ADENYLATE CYCLASE RV1264"/>
    <property type="match status" value="1"/>
</dbReference>
<proteinExistence type="predicted"/>
<dbReference type="GO" id="GO:0035556">
    <property type="term" value="P:intracellular signal transduction"/>
    <property type="evidence" value="ECO:0007669"/>
    <property type="project" value="InterPro"/>
</dbReference>
<dbReference type="InterPro" id="IPR011990">
    <property type="entry name" value="TPR-like_helical_dom_sf"/>
</dbReference>
<dbReference type="CDD" id="cd07302">
    <property type="entry name" value="CHD"/>
    <property type="match status" value="1"/>
</dbReference>
<evidence type="ECO:0000313" key="4">
    <source>
        <dbReference type="Proteomes" id="UP000481252"/>
    </source>
</evidence>
<dbReference type="Gene3D" id="3.40.50.10070">
    <property type="entry name" value="TolB, N-terminal domain"/>
    <property type="match status" value="1"/>
</dbReference>
<sequence length="589" mass="65336">MTTDRVTRRLAAILAIDMVGYSRHMEADETGTISRQKTHRQELIDPILHEHHGRIVKTTGDGLLVEFVSVVDALESAVRIQRAIAKAEASLPRERRMQYRAGINLGDIVIDGDDIFGDGVNLAARLEGLADPGGISITASVFEQVVGKLDLAFDDMGEQEVKNIRKPVRVYRVRLEIMPEKRSASSRGVPEASGKPSIAVLPFQDMSPEMDQEYFADGIAEDIITELSRNHAFFVTARNSSFTYKGKAVDVKKTAGELGVRYLLEGSVRKGGKRIRITAQLIDAAYGNHVWAERYDRELDDIFAVQDEITASIVGVVAPELIGAEMQRARRKDPASLDAWDSVMRANWHAWRLTEEHCAEARKFADQALELDPRMARAMVVHATCDIWDVLYARGGHPGQLLARAQEMATRAVELDGRDAEAHTILGGVALFMRRYDESFRRLDTALTINPNLAFAHMWGGGGYALSGDSENARESLKEALRLSPRDPANYWTFAFLGLAEFADEHYDEAIEWGLKAIHLYQSFPTAHRLLAASYGMLGRVDEARAAVAELLRIAPGTNIASTQAGVPWKDGKVMERYLDALRQAGLPE</sequence>
<dbReference type="PROSITE" id="PS50125">
    <property type="entry name" value="GUANYLATE_CYCLASE_2"/>
    <property type="match status" value="1"/>
</dbReference>
<dbReference type="PROSITE" id="PS50005">
    <property type="entry name" value="TPR"/>
    <property type="match status" value="2"/>
</dbReference>
<dbReference type="InterPro" id="IPR050697">
    <property type="entry name" value="Adenylyl/Guanylyl_Cyclase_3/4"/>
</dbReference>
<dbReference type="GO" id="GO:0004016">
    <property type="term" value="F:adenylate cyclase activity"/>
    <property type="evidence" value="ECO:0007669"/>
    <property type="project" value="UniProtKB-ARBA"/>
</dbReference>
<dbReference type="SUPFAM" id="SSF48452">
    <property type="entry name" value="TPR-like"/>
    <property type="match status" value="1"/>
</dbReference>
<dbReference type="SUPFAM" id="SSF55073">
    <property type="entry name" value="Nucleotide cyclase"/>
    <property type="match status" value="1"/>
</dbReference>
<dbReference type="Pfam" id="PF00211">
    <property type="entry name" value="Guanylate_cyc"/>
    <property type="match status" value="1"/>
</dbReference>
<dbReference type="EMBL" id="JAAKZG010000007">
    <property type="protein sequence ID" value="NGN42938.1"/>
    <property type="molecule type" value="Genomic_DNA"/>
</dbReference>
<accession>A0A7C9R9L3</accession>
<dbReference type="SMART" id="SM00028">
    <property type="entry name" value="TPR"/>
    <property type="match status" value="4"/>
</dbReference>
<evidence type="ECO:0000313" key="3">
    <source>
        <dbReference type="EMBL" id="NGN42938.1"/>
    </source>
</evidence>
<feature type="repeat" description="TPR" evidence="1">
    <location>
        <begin position="420"/>
        <end position="453"/>
    </location>
</feature>
<dbReference type="RefSeq" id="WP_165119303.1">
    <property type="nucleotide sequence ID" value="NZ_JAAKZG010000007.1"/>
</dbReference>
<comment type="caution">
    <text evidence="3">The sequence shown here is derived from an EMBL/GenBank/DDBJ whole genome shotgun (WGS) entry which is preliminary data.</text>
</comment>